<evidence type="ECO:0000313" key="2">
    <source>
        <dbReference type="EMBL" id="SFC27346.1"/>
    </source>
</evidence>
<dbReference type="InterPro" id="IPR044855">
    <property type="entry name" value="CoA-Trfase_III_dom3_sf"/>
</dbReference>
<dbReference type="EMBL" id="FOLG01000003">
    <property type="protein sequence ID" value="SFC27346.1"/>
    <property type="molecule type" value="Genomic_DNA"/>
</dbReference>
<reference evidence="2 3" key="1">
    <citation type="submission" date="2016-10" db="EMBL/GenBank/DDBJ databases">
        <authorList>
            <person name="de Groot N.N."/>
        </authorList>
    </citation>
    <scope>NUCLEOTIDE SEQUENCE [LARGE SCALE GENOMIC DNA]</scope>
    <source>
        <strain evidence="2 3">DSM 19548</strain>
    </source>
</reference>
<feature type="region of interest" description="Disordered" evidence="1">
    <location>
        <begin position="332"/>
        <end position="357"/>
    </location>
</feature>
<dbReference type="OrthoDB" id="7208981at2"/>
<name>A0A1I1HTX2_9RHOB</name>
<dbReference type="SUPFAM" id="SSF89796">
    <property type="entry name" value="CoA-transferase family III (CaiB/BaiF)"/>
    <property type="match status" value="1"/>
</dbReference>
<dbReference type="Gene3D" id="3.40.50.10540">
    <property type="entry name" value="Crotonobetainyl-coa:carnitine coa-transferase, domain 1"/>
    <property type="match status" value="1"/>
</dbReference>
<dbReference type="STRING" id="441112.SAMN04488094_103282"/>
<dbReference type="RefSeq" id="WP_093360248.1">
    <property type="nucleotide sequence ID" value="NZ_FOLG01000003.1"/>
</dbReference>
<dbReference type="GO" id="GO:0016740">
    <property type="term" value="F:transferase activity"/>
    <property type="evidence" value="ECO:0007669"/>
    <property type="project" value="UniProtKB-KW"/>
</dbReference>
<dbReference type="AlphaFoldDB" id="A0A1I1HTX2"/>
<dbReference type="InterPro" id="IPR003673">
    <property type="entry name" value="CoA-Trfase_fam_III"/>
</dbReference>
<protein>
    <submittedName>
        <fullName evidence="2">Crotonobetainyl-CoA:carnitine CoA-transferase CaiB</fullName>
    </submittedName>
</protein>
<accession>A0A1I1HTX2</accession>
<dbReference type="Proteomes" id="UP000198728">
    <property type="component" value="Unassembled WGS sequence"/>
</dbReference>
<dbReference type="InterPro" id="IPR050509">
    <property type="entry name" value="CoA-transferase_III"/>
</dbReference>
<keyword evidence="3" id="KW-1185">Reference proteome</keyword>
<dbReference type="Pfam" id="PF02515">
    <property type="entry name" value="CoA_transf_3"/>
    <property type="match status" value="1"/>
</dbReference>
<evidence type="ECO:0000313" key="3">
    <source>
        <dbReference type="Proteomes" id="UP000198728"/>
    </source>
</evidence>
<dbReference type="PANTHER" id="PTHR48228:SF5">
    <property type="entry name" value="ALPHA-METHYLACYL-COA RACEMASE"/>
    <property type="match status" value="1"/>
</dbReference>
<evidence type="ECO:0000256" key="1">
    <source>
        <dbReference type="SAM" id="MobiDB-lite"/>
    </source>
</evidence>
<dbReference type="PANTHER" id="PTHR48228">
    <property type="entry name" value="SUCCINYL-COA--D-CITRAMALATE COA-TRANSFERASE"/>
    <property type="match status" value="1"/>
</dbReference>
<proteinExistence type="predicted"/>
<organism evidence="2 3">
    <name type="scientific">Tropicimonas isoalkanivorans</name>
    <dbReference type="NCBI Taxonomy" id="441112"/>
    <lineage>
        <taxon>Bacteria</taxon>
        <taxon>Pseudomonadati</taxon>
        <taxon>Pseudomonadota</taxon>
        <taxon>Alphaproteobacteria</taxon>
        <taxon>Rhodobacterales</taxon>
        <taxon>Roseobacteraceae</taxon>
        <taxon>Tropicimonas</taxon>
    </lineage>
</organism>
<gene>
    <name evidence="2" type="ORF">SAMN04488094_103282</name>
</gene>
<sequence>MGPLAGIKIVEIGSIGPGPMCAMVLADLGATVLRIERKVDAGLGIARPIQYNLLLRGRKQVAVDLKDPEGIAFVMSLVAEADGLIEGFRPGVTERLGLGPDDCLNVNPKLVYGRMTGWGQDGPLAKAAGHDLNYIAVTGALAAIGRKDQPPTPPLTLVGDLGGGALYLALGLLSGILEARGSGKGQVVDASIADGTAHLMTNFHGMLGAGLITTERGTNFSDGGAPYYDCYKTLDGKWISIAPIEPKFFALLVEMLGLGDRMPPQNDRARWPEMRALFETTFATKTRAEWCDLLEGTDTCFAPVLTMDEAGGHPHLAARGSHVEIGGVMQPRPAPRFSRTEPDLPEPPKAWQETSPEEALDGWEMTAANLKHWRARGVV</sequence>
<keyword evidence="2" id="KW-0808">Transferase</keyword>
<dbReference type="InterPro" id="IPR023606">
    <property type="entry name" value="CoA-Trfase_III_dom_1_sf"/>
</dbReference>
<dbReference type="Gene3D" id="3.30.1540.10">
    <property type="entry name" value="formyl-coa transferase, domain 3"/>
    <property type="match status" value="1"/>
</dbReference>